<accession>A0ABM3L2Y5</accession>
<keyword evidence="2" id="KW-0472">Membrane</keyword>
<proteinExistence type="predicted"/>
<dbReference type="GeneID" id="127150561"/>
<dbReference type="Proteomes" id="UP001652600">
    <property type="component" value="Chromosome 1"/>
</dbReference>
<dbReference type="RefSeq" id="XP_050944388.1">
    <property type="nucleotide sequence ID" value="XM_051088431.1"/>
</dbReference>
<reference evidence="4" key="2">
    <citation type="submission" date="2025-08" db="UniProtKB">
        <authorList>
            <consortium name="RefSeq"/>
        </authorList>
    </citation>
    <scope>IDENTIFICATION</scope>
    <source>
        <tissue evidence="4">Stem</tissue>
    </source>
</reference>
<organism evidence="3 4">
    <name type="scientific">Cucumis melo</name>
    <name type="common">Muskmelon</name>
    <dbReference type="NCBI Taxonomy" id="3656"/>
    <lineage>
        <taxon>Eukaryota</taxon>
        <taxon>Viridiplantae</taxon>
        <taxon>Streptophyta</taxon>
        <taxon>Embryophyta</taxon>
        <taxon>Tracheophyta</taxon>
        <taxon>Spermatophyta</taxon>
        <taxon>Magnoliopsida</taxon>
        <taxon>eudicotyledons</taxon>
        <taxon>Gunneridae</taxon>
        <taxon>Pentapetalae</taxon>
        <taxon>rosids</taxon>
        <taxon>fabids</taxon>
        <taxon>Cucurbitales</taxon>
        <taxon>Cucurbitaceae</taxon>
        <taxon>Benincaseae</taxon>
        <taxon>Cucumis</taxon>
    </lineage>
</organism>
<feature type="compositionally biased region" description="Low complexity" evidence="1">
    <location>
        <begin position="70"/>
        <end position="85"/>
    </location>
</feature>
<keyword evidence="2" id="KW-1133">Transmembrane helix</keyword>
<evidence type="ECO:0000313" key="3">
    <source>
        <dbReference type="Proteomes" id="UP001652600"/>
    </source>
</evidence>
<reference evidence="3" key="1">
    <citation type="submission" date="2025-05" db="UniProtKB">
        <authorList>
            <consortium name="RefSeq"/>
        </authorList>
    </citation>
    <scope>NUCLEOTIDE SEQUENCE [LARGE SCALE GENOMIC DNA]</scope>
</reference>
<evidence type="ECO:0000256" key="1">
    <source>
        <dbReference type="SAM" id="MobiDB-lite"/>
    </source>
</evidence>
<gene>
    <name evidence="4" type="primary">LOC127150561</name>
</gene>
<name>A0ABM3L2Y5_CUCME</name>
<protein>
    <submittedName>
        <fullName evidence="4">Uncharacterized protein LOC127150561</fullName>
    </submittedName>
</protein>
<feature type="transmembrane region" description="Helical" evidence="2">
    <location>
        <begin position="90"/>
        <end position="119"/>
    </location>
</feature>
<evidence type="ECO:0000313" key="4">
    <source>
        <dbReference type="RefSeq" id="XP_050944388.1"/>
    </source>
</evidence>
<keyword evidence="3" id="KW-1185">Reference proteome</keyword>
<evidence type="ECO:0000256" key="2">
    <source>
        <dbReference type="SAM" id="Phobius"/>
    </source>
</evidence>
<keyword evidence="2" id="KW-0812">Transmembrane</keyword>
<feature type="region of interest" description="Disordered" evidence="1">
    <location>
        <begin position="63"/>
        <end position="85"/>
    </location>
</feature>
<sequence length="125" mass="13373">MASIFVAPPSQLNLTSRRSLTHRAVLPSSIASIQFQSNASPFLSFSNRKNIIGLELRQRSIAASKSTDGNSIEENSSSKASSDDAQGPPFLTILAGFFVFSLILWIFSSAVTSLLGLVVKLISAK</sequence>